<evidence type="ECO:0000313" key="5">
    <source>
        <dbReference type="EMBL" id="MBE1491107.1"/>
    </source>
</evidence>
<organism evidence="5 6">
    <name type="scientific">Plantactinospora soyae</name>
    <dbReference type="NCBI Taxonomy" id="1544732"/>
    <lineage>
        <taxon>Bacteria</taxon>
        <taxon>Bacillati</taxon>
        <taxon>Actinomycetota</taxon>
        <taxon>Actinomycetes</taxon>
        <taxon>Micromonosporales</taxon>
        <taxon>Micromonosporaceae</taxon>
        <taxon>Plantactinospora</taxon>
    </lineage>
</organism>
<evidence type="ECO:0000256" key="1">
    <source>
        <dbReference type="ARBA" id="ARBA00010990"/>
    </source>
</evidence>
<dbReference type="Gene3D" id="3.90.470.20">
    <property type="entry name" value="4'-phosphopantetheinyl transferase domain"/>
    <property type="match status" value="2"/>
</dbReference>
<sequence>MTGSPGPSGEPPRLPAPRPEPSSPVPPPATSIGEQVGPVAPTTGECQVWRLPMGSGHWDGFDVLDDEERERHKRFLRPADRDRYQAAHVGVRLLLGHYLDVPPARLKFSRHCRHCGAGHGKPVVEWPATTLDFSLTHSGDWVGLAVAAEPVGLDVQELAEGTDVVALSDTVLAPAELRWWARQPAETARTAFFGYWARKEALLKATGHGLAVPMRTITLTPPDGPAQLVDWSGDRPLDGPARLYDLEAGPGYAAAVAVLTSAPVRITQAEFSATTLAREPRPAA</sequence>
<dbReference type="RefSeq" id="WP_192770255.1">
    <property type="nucleotide sequence ID" value="NZ_JADBEB010000001.1"/>
</dbReference>
<keyword evidence="6" id="KW-1185">Reference proteome</keyword>
<dbReference type="GO" id="GO:0008897">
    <property type="term" value="F:holo-[acyl-carrier-protein] synthase activity"/>
    <property type="evidence" value="ECO:0007669"/>
    <property type="project" value="InterPro"/>
</dbReference>
<feature type="compositionally biased region" description="Pro residues" evidence="3">
    <location>
        <begin position="8"/>
        <end position="29"/>
    </location>
</feature>
<dbReference type="SUPFAM" id="SSF56214">
    <property type="entry name" value="4'-phosphopantetheinyl transferase"/>
    <property type="match status" value="2"/>
</dbReference>
<dbReference type="AlphaFoldDB" id="A0A927MAQ2"/>
<dbReference type="Proteomes" id="UP000649753">
    <property type="component" value="Unassembled WGS sequence"/>
</dbReference>
<reference evidence="5" key="1">
    <citation type="submission" date="2020-10" db="EMBL/GenBank/DDBJ databases">
        <title>Sequencing the genomes of 1000 actinobacteria strains.</title>
        <authorList>
            <person name="Klenk H.-P."/>
        </authorList>
    </citation>
    <scope>NUCLEOTIDE SEQUENCE</scope>
    <source>
        <strain evidence="5">DSM 46832</strain>
    </source>
</reference>
<evidence type="ECO:0000256" key="2">
    <source>
        <dbReference type="ARBA" id="ARBA00022679"/>
    </source>
</evidence>
<evidence type="ECO:0000313" key="6">
    <source>
        <dbReference type="Proteomes" id="UP000649753"/>
    </source>
</evidence>
<dbReference type="EMBL" id="JADBEB010000001">
    <property type="protein sequence ID" value="MBE1491107.1"/>
    <property type="molecule type" value="Genomic_DNA"/>
</dbReference>
<proteinExistence type="inferred from homology"/>
<dbReference type="InterPro" id="IPR008278">
    <property type="entry name" value="4-PPantetheinyl_Trfase_dom"/>
</dbReference>
<dbReference type="PANTHER" id="PTHR12215:SF10">
    <property type="entry name" value="L-AMINOADIPATE-SEMIALDEHYDE DEHYDROGENASE-PHOSPHOPANTETHEINYL TRANSFERASE"/>
    <property type="match status" value="1"/>
</dbReference>
<comment type="caution">
    <text evidence="5">The sequence shown here is derived from an EMBL/GenBank/DDBJ whole genome shotgun (WGS) entry which is preliminary data.</text>
</comment>
<evidence type="ECO:0000256" key="3">
    <source>
        <dbReference type="SAM" id="MobiDB-lite"/>
    </source>
</evidence>
<dbReference type="InterPro" id="IPR050559">
    <property type="entry name" value="P-Pant_transferase_sf"/>
</dbReference>
<dbReference type="GO" id="GO:0019878">
    <property type="term" value="P:lysine biosynthetic process via aminoadipic acid"/>
    <property type="evidence" value="ECO:0007669"/>
    <property type="project" value="TreeGrafter"/>
</dbReference>
<evidence type="ECO:0000259" key="4">
    <source>
        <dbReference type="Pfam" id="PF01648"/>
    </source>
</evidence>
<feature type="domain" description="4'-phosphopantetheinyl transferase" evidence="4">
    <location>
        <begin position="150"/>
        <end position="235"/>
    </location>
</feature>
<dbReference type="InterPro" id="IPR037143">
    <property type="entry name" value="4-PPantetheinyl_Trfase_dom_sf"/>
</dbReference>
<dbReference type="EC" id="2.7.8.-" evidence="5"/>
<dbReference type="Pfam" id="PF01648">
    <property type="entry name" value="ACPS"/>
    <property type="match status" value="1"/>
</dbReference>
<comment type="similarity">
    <text evidence="1">Belongs to the P-Pant transferase superfamily. Gsp/Sfp/HetI/AcpT family.</text>
</comment>
<feature type="region of interest" description="Disordered" evidence="3">
    <location>
        <begin position="1"/>
        <end position="40"/>
    </location>
</feature>
<keyword evidence="2 5" id="KW-0808">Transferase</keyword>
<name>A0A927MAQ2_9ACTN</name>
<protein>
    <submittedName>
        <fullName evidence="5">4'-phosphopantetheinyl transferase</fullName>
        <ecNumber evidence="5">2.7.8.-</ecNumber>
    </submittedName>
</protein>
<dbReference type="PANTHER" id="PTHR12215">
    <property type="entry name" value="PHOSPHOPANTETHEINE TRANSFERASE"/>
    <property type="match status" value="1"/>
</dbReference>
<dbReference type="GO" id="GO:0000287">
    <property type="term" value="F:magnesium ion binding"/>
    <property type="evidence" value="ECO:0007669"/>
    <property type="project" value="InterPro"/>
</dbReference>
<accession>A0A927MAQ2</accession>
<dbReference type="GO" id="GO:0005829">
    <property type="term" value="C:cytosol"/>
    <property type="evidence" value="ECO:0007669"/>
    <property type="project" value="TreeGrafter"/>
</dbReference>
<gene>
    <name evidence="5" type="ORF">H4W31_006745</name>
</gene>